<evidence type="ECO:0000313" key="1">
    <source>
        <dbReference type="EMBL" id="ANT44819.1"/>
    </source>
</evidence>
<protein>
    <submittedName>
        <fullName evidence="1">Uncharacterized protein</fullName>
    </submittedName>
</protein>
<keyword evidence="2" id="KW-1185">Reference proteome</keyword>
<proteinExistence type="predicted"/>
<name>A0A1X9IA38_9CAUD</name>
<reference evidence="2" key="1">
    <citation type="submission" date="2016-04" db="EMBL/GenBank/DDBJ databases">
        <authorList>
            <person name="Gasior T."/>
        </authorList>
    </citation>
    <scope>NUCLEOTIDE SEQUENCE [LARGE SCALE GENOMIC DNA]</scope>
</reference>
<gene>
    <name evidence="1" type="ORF">vB_SscM-1_155</name>
</gene>
<accession>A0A1X9IA38</accession>
<organism evidence="1 2">
    <name type="scientific">Staphylococcus phage vB_SscM-1</name>
    <dbReference type="NCBI Taxonomy" id="1868844"/>
    <lineage>
        <taxon>Viruses</taxon>
        <taxon>Duplodnaviria</taxon>
        <taxon>Heunggongvirae</taxon>
        <taxon>Uroviricota</taxon>
        <taxon>Caudoviricetes</taxon>
        <taxon>Herelleviridae</taxon>
        <taxon>Twortvirinae</taxon>
        <taxon>Sciuriunavirus</taxon>
        <taxon>Sciuriunavirus SscM1</taxon>
    </lineage>
</organism>
<dbReference type="EMBL" id="KX171212">
    <property type="protein sequence ID" value="ANT44819.1"/>
    <property type="molecule type" value="Genomic_DNA"/>
</dbReference>
<evidence type="ECO:0000313" key="2">
    <source>
        <dbReference type="Proteomes" id="UP000224459"/>
    </source>
</evidence>
<sequence>METILFRNNNDHVKVKKAMENKEKHIVVKFDEVSVNNLNVQGMMNAIQDYLVIYDYRVKEYGKDNSSDNEDMLGYLYERVGD</sequence>
<dbReference type="Proteomes" id="UP000224459">
    <property type="component" value="Segment"/>
</dbReference>